<evidence type="ECO:0000313" key="3">
    <source>
        <dbReference type="EMBL" id="WCZ32117.1"/>
    </source>
</evidence>
<sequence length="232" mass="23373">MLLIRRLLAALLVCSALFMAAMSMRENPAVLVFARPVNAGHVLGPGDVTIARLPEGVIPSAAMTPTAGTEVRAGANQNSDAGTDTGNVEGRVVVAAADAGEIVTESRLLGAELTASLVGGDDELGTSAMVPLKLADPDLVPFLHHGDTVNVVTATMEGNGKAGAADNPPGRVVAANARVISTAAADAAGEKTRGTPSTILIALPESAAHNVAAASLNLPLTVAITGERTHLR</sequence>
<feature type="signal peptide" evidence="1">
    <location>
        <begin position="1"/>
        <end position="20"/>
    </location>
</feature>
<evidence type="ECO:0000259" key="2">
    <source>
        <dbReference type="SMART" id="SM00858"/>
    </source>
</evidence>
<name>A0ABY7U9F8_9CORY</name>
<feature type="chain" id="PRO_5046880688" evidence="1">
    <location>
        <begin position="21"/>
        <end position="232"/>
    </location>
</feature>
<reference evidence="3 4" key="1">
    <citation type="submission" date="2020-10" db="EMBL/GenBank/DDBJ databases">
        <title>Complete genome sequence of Corynebacterium massiliense DSM 45435, type strain of Corynebacterium massiliense.</title>
        <authorList>
            <person name="Busche T."/>
            <person name="Kalinowski J."/>
            <person name="Ruckert C."/>
        </authorList>
    </citation>
    <scope>NUCLEOTIDE SEQUENCE [LARGE SCALE GENOMIC DNA]</scope>
    <source>
        <strain evidence="3 4">DSM 45435</strain>
    </source>
</reference>
<dbReference type="CDD" id="cd11614">
    <property type="entry name" value="SAF_CpaB_FlgA_like"/>
    <property type="match status" value="1"/>
</dbReference>
<keyword evidence="4" id="KW-1185">Reference proteome</keyword>
<accession>A0ABY7U9F8</accession>
<feature type="domain" description="SAF" evidence="2">
    <location>
        <begin position="28"/>
        <end position="109"/>
    </location>
</feature>
<dbReference type="Pfam" id="PF08666">
    <property type="entry name" value="SAF"/>
    <property type="match status" value="1"/>
</dbReference>
<keyword evidence="1" id="KW-0732">Signal</keyword>
<dbReference type="InterPro" id="IPR013974">
    <property type="entry name" value="SAF"/>
</dbReference>
<gene>
    <name evidence="3" type="ORF">CMASS_03315</name>
</gene>
<evidence type="ECO:0000313" key="4">
    <source>
        <dbReference type="Proteomes" id="UP001220064"/>
    </source>
</evidence>
<dbReference type="SMART" id="SM00858">
    <property type="entry name" value="SAF"/>
    <property type="match status" value="1"/>
</dbReference>
<proteinExistence type="predicted"/>
<protein>
    <submittedName>
        <fullName evidence="3">SAF domain protein</fullName>
    </submittedName>
</protein>
<evidence type="ECO:0000256" key="1">
    <source>
        <dbReference type="SAM" id="SignalP"/>
    </source>
</evidence>
<dbReference type="Proteomes" id="UP001220064">
    <property type="component" value="Chromosome"/>
</dbReference>
<organism evidence="3 4">
    <name type="scientific">Corynebacterium massiliense DSM 45435</name>
    <dbReference type="NCBI Taxonomy" id="1121364"/>
    <lineage>
        <taxon>Bacteria</taxon>
        <taxon>Bacillati</taxon>
        <taxon>Actinomycetota</taxon>
        <taxon>Actinomycetes</taxon>
        <taxon>Mycobacteriales</taxon>
        <taxon>Corynebacteriaceae</taxon>
        <taxon>Corynebacterium</taxon>
    </lineage>
</organism>
<dbReference type="EMBL" id="CP063189">
    <property type="protein sequence ID" value="WCZ32117.1"/>
    <property type="molecule type" value="Genomic_DNA"/>
</dbReference>